<comment type="caution">
    <text evidence="1">The sequence shown here is derived from an EMBL/GenBank/DDBJ whole genome shotgun (WGS) entry which is preliminary data.</text>
</comment>
<organism evidence="1 2">
    <name type="scientific">Ensete ventricosum</name>
    <name type="common">Abyssinian banana</name>
    <name type="synonym">Musa ensete</name>
    <dbReference type="NCBI Taxonomy" id="4639"/>
    <lineage>
        <taxon>Eukaryota</taxon>
        <taxon>Viridiplantae</taxon>
        <taxon>Streptophyta</taxon>
        <taxon>Embryophyta</taxon>
        <taxon>Tracheophyta</taxon>
        <taxon>Spermatophyta</taxon>
        <taxon>Magnoliopsida</taxon>
        <taxon>Liliopsida</taxon>
        <taxon>Zingiberales</taxon>
        <taxon>Musaceae</taxon>
        <taxon>Ensete</taxon>
    </lineage>
</organism>
<protein>
    <submittedName>
        <fullName evidence="1">Uncharacterized protein</fullName>
    </submittedName>
</protein>
<accession>A0A426ZBV8</accession>
<sequence length="111" mass="12255">MAVNRRLICHGSRSGSCPLSILVEPLFLYPGEKNCSSNGTELPRLNLPFYLWFESLDEGTYQLSVSPIMTKLEGCPKGVLGGGSKMIGFQWVRKKKEDKGAVADFSSKKVQ</sequence>
<reference evidence="1 2" key="1">
    <citation type="journal article" date="2014" name="Agronomy (Basel)">
        <title>A Draft Genome Sequence for Ensete ventricosum, the Drought-Tolerant Tree Against Hunger.</title>
        <authorList>
            <person name="Harrison J."/>
            <person name="Moore K.A."/>
            <person name="Paszkiewicz K."/>
            <person name="Jones T."/>
            <person name="Grant M."/>
            <person name="Ambacheew D."/>
            <person name="Muzemil S."/>
            <person name="Studholme D.J."/>
        </authorList>
    </citation>
    <scope>NUCLEOTIDE SEQUENCE [LARGE SCALE GENOMIC DNA]</scope>
</reference>
<dbReference type="AlphaFoldDB" id="A0A426ZBV8"/>
<gene>
    <name evidence="1" type="ORF">B296_00029857</name>
</gene>
<dbReference type="Proteomes" id="UP000287651">
    <property type="component" value="Unassembled WGS sequence"/>
</dbReference>
<evidence type="ECO:0000313" key="2">
    <source>
        <dbReference type="Proteomes" id="UP000287651"/>
    </source>
</evidence>
<evidence type="ECO:0000313" key="1">
    <source>
        <dbReference type="EMBL" id="RRT61478.1"/>
    </source>
</evidence>
<name>A0A426ZBV8_ENSVE</name>
<proteinExistence type="predicted"/>
<dbReference type="EMBL" id="AMZH03007369">
    <property type="protein sequence ID" value="RRT61478.1"/>
    <property type="molecule type" value="Genomic_DNA"/>
</dbReference>